<protein>
    <submittedName>
        <fullName evidence="1">Uncharacterized protein</fullName>
    </submittedName>
</protein>
<organism evidence="1 2">
    <name type="scientific">Nocardia nova SH22a</name>
    <dbReference type="NCBI Taxonomy" id="1415166"/>
    <lineage>
        <taxon>Bacteria</taxon>
        <taxon>Bacillati</taxon>
        <taxon>Actinomycetota</taxon>
        <taxon>Actinomycetes</taxon>
        <taxon>Mycobacteriales</taxon>
        <taxon>Nocardiaceae</taxon>
        <taxon>Nocardia</taxon>
    </lineage>
</organism>
<dbReference type="RefSeq" id="WP_025349032.1">
    <property type="nucleotide sequence ID" value="NZ_CP006850.1"/>
</dbReference>
<proteinExistence type="predicted"/>
<dbReference type="AlphaFoldDB" id="W5TEH3"/>
<keyword evidence="2" id="KW-1185">Reference proteome</keyword>
<dbReference type="HOGENOM" id="CLU_176975_0_0_11"/>
<gene>
    <name evidence="1" type="ORF">NONO_c27720</name>
</gene>
<dbReference type="STRING" id="1415166.NONO_c27720"/>
<name>W5TEH3_9NOCA</name>
<reference evidence="1 2" key="1">
    <citation type="journal article" date="2014" name="Appl. Environ. Microbiol.">
        <title>Insights into the Microbial Degradation of Rubber and Gutta-Percha by Analysis of the Complete Genome of Nocardia nova SH22a.</title>
        <authorList>
            <person name="Luo Q."/>
            <person name="Hiessl S."/>
            <person name="Poehlein A."/>
            <person name="Daniel R."/>
            <person name="Steinbuchel A."/>
        </authorList>
    </citation>
    <scope>NUCLEOTIDE SEQUENCE [LARGE SCALE GENOMIC DNA]</scope>
    <source>
        <strain evidence="1">SH22a</strain>
    </source>
</reference>
<dbReference type="PATRIC" id="fig|1415166.3.peg.2842"/>
<evidence type="ECO:0000313" key="2">
    <source>
        <dbReference type="Proteomes" id="UP000019150"/>
    </source>
</evidence>
<dbReference type="KEGG" id="nno:NONO_c27720"/>
<dbReference type="EMBL" id="CP006850">
    <property type="protein sequence ID" value="AHH17564.1"/>
    <property type="molecule type" value="Genomic_DNA"/>
</dbReference>
<accession>W5TEH3</accession>
<dbReference type="Proteomes" id="UP000019150">
    <property type="component" value="Chromosome"/>
</dbReference>
<sequence>MAWHHRYTQQRPEQRFVHVERIPVPGVSCPACDSTDIRRYPIANHLGPRMVTKCQRCFEVLALDRPAEADNWPPFRSVTYDWEASPSERAGRDLAVRTGSFDRSL</sequence>
<evidence type="ECO:0000313" key="1">
    <source>
        <dbReference type="EMBL" id="AHH17564.1"/>
    </source>
</evidence>